<dbReference type="Proteomes" id="UP000254794">
    <property type="component" value="Unassembled WGS sequence"/>
</dbReference>
<proteinExistence type="predicted"/>
<keyword evidence="3" id="KW-1185">Reference proteome</keyword>
<organism evidence="2 3">
    <name type="scientific">Legionella busanensis</name>
    <dbReference type="NCBI Taxonomy" id="190655"/>
    <lineage>
        <taxon>Bacteria</taxon>
        <taxon>Pseudomonadati</taxon>
        <taxon>Pseudomonadota</taxon>
        <taxon>Gammaproteobacteria</taxon>
        <taxon>Legionellales</taxon>
        <taxon>Legionellaceae</taxon>
        <taxon>Legionella</taxon>
    </lineage>
</organism>
<evidence type="ECO:0000313" key="3">
    <source>
        <dbReference type="Proteomes" id="UP000254794"/>
    </source>
</evidence>
<accession>A0A378KAI8</accession>
<sequence>MPTLDELTKKSKIKFKKSDYRPWNYMDELDKESNSNQLEVKKESPSKVLETNDDNKFHKNFDSKIIEEKIVAIPAEPIFHNTETALDIIFRITGHQKKIFLFIIERCLIRGMLSTGVIKGETLAEITQTSLKMVKTSIQRLIHKNLILREKGKTGRGGFYSFRITEVVRNAALEYRRMVKLDNPLEINSESYGNQLGIKKELVSEKKSILPPEWEGINILPLEHIGFNKSHLIDIFETGLIEPQVVQESILHYSYGLEYESTKYKQYDNPLNVFIGRLRKGKPWFESNYRSPQELAQLELIKAKKNEVERIKQLEEEAYKLALAEWQGTLTQDEIKKITAKKNNHSDFMPQNAKLSLYFKDVIWPLKKTDYLILE</sequence>
<evidence type="ECO:0000313" key="1">
    <source>
        <dbReference type="EMBL" id="STX81667.1"/>
    </source>
</evidence>
<dbReference type="AlphaFoldDB" id="A0A378KAI8"/>
<evidence type="ECO:0000313" key="2">
    <source>
        <dbReference type="EMBL" id="STX81726.1"/>
    </source>
</evidence>
<protein>
    <submittedName>
        <fullName evidence="2">Uncharacterized protein</fullName>
    </submittedName>
</protein>
<dbReference type="RefSeq" id="WP_115333022.1">
    <property type="nucleotide sequence ID" value="NZ_CAAAHP010000014.1"/>
</dbReference>
<dbReference type="EMBL" id="UGOD01000008">
    <property type="protein sequence ID" value="STX81726.1"/>
    <property type="molecule type" value="Genomic_DNA"/>
</dbReference>
<dbReference type="EMBL" id="UGOD01000008">
    <property type="protein sequence ID" value="STX81667.1"/>
    <property type="molecule type" value="Genomic_DNA"/>
</dbReference>
<name>A0A378KAI8_9GAMM</name>
<gene>
    <name evidence="1" type="ORF">NCTC13316_03542</name>
    <name evidence="2" type="ORF">NCTC13316_03601</name>
</gene>
<dbReference type="OrthoDB" id="5652674at2"/>
<reference evidence="2 3" key="1">
    <citation type="submission" date="2018-06" db="EMBL/GenBank/DDBJ databases">
        <authorList>
            <consortium name="Pathogen Informatics"/>
            <person name="Doyle S."/>
        </authorList>
    </citation>
    <scope>NUCLEOTIDE SEQUENCE [LARGE SCALE GENOMIC DNA]</scope>
    <source>
        <strain evidence="2 3">NCTC13316</strain>
    </source>
</reference>